<gene>
    <name evidence="2" type="ORF">SAMN05216215_1002257</name>
</gene>
<dbReference type="EMBL" id="FNOK01000002">
    <property type="protein sequence ID" value="SDW32439.1"/>
    <property type="molecule type" value="Genomic_DNA"/>
</dbReference>
<name>A0A1H2SN21_9PSEU</name>
<evidence type="ECO:0000313" key="3">
    <source>
        <dbReference type="Proteomes" id="UP000199529"/>
    </source>
</evidence>
<feature type="transmembrane region" description="Helical" evidence="1">
    <location>
        <begin position="103"/>
        <end position="126"/>
    </location>
</feature>
<keyword evidence="1" id="KW-0812">Transmembrane</keyword>
<proteinExistence type="predicted"/>
<keyword evidence="3" id="KW-1185">Reference proteome</keyword>
<feature type="transmembrane region" description="Helical" evidence="1">
    <location>
        <begin position="64"/>
        <end position="83"/>
    </location>
</feature>
<evidence type="ECO:0000313" key="2">
    <source>
        <dbReference type="EMBL" id="SDW32439.1"/>
    </source>
</evidence>
<feature type="transmembrane region" description="Helical" evidence="1">
    <location>
        <begin position="38"/>
        <end position="57"/>
    </location>
</feature>
<organism evidence="2 3">
    <name type="scientific">Saccharopolyspora shandongensis</name>
    <dbReference type="NCBI Taxonomy" id="418495"/>
    <lineage>
        <taxon>Bacteria</taxon>
        <taxon>Bacillati</taxon>
        <taxon>Actinomycetota</taxon>
        <taxon>Actinomycetes</taxon>
        <taxon>Pseudonocardiales</taxon>
        <taxon>Pseudonocardiaceae</taxon>
        <taxon>Saccharopolyspora</taxon>
    </lineage>
</organism>
<dbReference type="AlphaFoldDB" id="A0A1H2SN21"/>
<accession>A0A1H2SN21</accession>
<keyword evidence="1" id="KW-1133">Transmembrane helix</keyword>
<dbReference type="RefSeq" id="WP_093260960.1">
    <property type="nucleotide sequence ID" value="NZ_FNOK01000002.1"/>
</dbReference>
<reference evidence="3" key="1">
    <citation type="submission" date="2016-10" db="EMBL/GenBank/DDBJ databases">
        <authorList>
            <person name="Varghese N."/>
            <person name="Submissions S."/>
        </authorList>
    </citation>
    <scope>NUCLEOTIDE SEQUENCE [LARGE SCALE GENOMIC DNA]</scope>
    <source>
        <strain evidence="3">CGMCC 4.3530</strain>
    </source>
</reference>
<protein>
    <submittedName>
        <fullName evidence="2">Uncharacterized protein</fullName>
    </submittedName>
</protein>
<sequence>MREQPAALRSSILLWLIAVGAGVVETLIHVVQAPAGPLLLQAAVRMLIYAAIAALVFRLRSGENWVRVVLAVLLGGIGMLSMVGPPLVSALTGGGIAPPADAWQLAFLLVRALHVIAVVGALVAMFRPSANRFCRPIPA</sequence>
<dbReference type="Proteomes" id="UP000199529">
    <property type="component" value="Unassembled WGS sequence"/>
</dbReference>
<evidence type="ECO:0000256" key="1">
    <source>
        <dbReference type="SAM" id="Phobius"/>
    </source>
</evidence>
<dbReference type="OrthoDB" id="4476959at2"/>
<feature type="transmembrane region" description="Helical" evidence="1">
    <location>
        <begin position="12"/>
        <end position="32"/>
    </location>
</feature>
<keyword evidence="1" id="KW-0472">Membrane</keyword>